<protein>
    <submittedName>
        <fullName evidence="2">Uncharacterized protein</fullName>
    </submittedName>
</protein>
<feature type="region of interest" description="Disordered" evidence="1">
    <location>
        <begin position="18"/>
        <end position="39"/>
    </location>
</feature>
<reference evidence="2" key="1">
    <citation type="submission" date="2021-01" db="EMBL/GenBank/DDBJ databases">
        <authorList>
            <person name="Corre E."/>
            <person name="Pelletier E."/>
            <person name="Niang G."/>
            <person name="Scheremetjew M."/>
            <person name="Finn R."/>
            <person name="Kale V."/>
            <person name="Holt S."/>
            <person name="Cochrane G."/>
            <person name="Meng A."/>
            <person name="Brown T."/>
            <person name="Cohen L."/>
        </authorList>
    </citation>
    <scope>NUCLEOTIDE SEQUENCE</scope>
</reference>
<evidence type="ECO:0000313" key="2">
    <source>
        <dbReference type="EMBL" id="CAD8828269.1"/>
    </source>
</evidence>
<evidence type="ECO:0000256" key="1">
    <source>
        <dbReference type="SAM" id="MobiDB-lite"/>
    </source>
</evidence>
<gene>
    <name evidence="2" type="ORF">NSCI0253_LOCUS2615</name>
</gene>
<proteinExistence type="predicted"/>
<sequence length="176" mass="19238">MNEVEKLRQQGVVKQARESFVCGSGSPSERAASNLPKEHEILQEKLRGGVRRMASEGIAANKTPTEADQQLAYEKFASVRRMKERSLVTAGTYKAASRSSGVTEELQELKARRKSQCPTEQSLKSSVVSEGQDEEDASPSNAVHGIVKPTVVAQPLPRVTKQVRRPLFGCLPCCTV</sequence>
<name>A0A7S0ZPN0_NOCSC</name>
<dbReference type="AlphaFoldDB" id="A0A7S0ZPN0"/>
<dbReference type="EMBL" id="HBFQ01003761">
    <property type="protein sequence ID" value="CAD8828269.1"/>
    <property type="molecule type" value="Transcribed_RNA"/>
</dbReference>
<accession>A0A7S0ZPN0</accession>
<feature type="compositionally biased region" description="Polar residues" evidence="1">
    <location>
        <begin position="116"/>
        <end position="129"/>
    </location>
</feature>
<organism evidence="2">
    <name type="scientific">Noctiluca scintillans</name>
    <name type="common">Sea sparkle</name>
    <name type="synonym">Red tide dinoflagellate</name>
    <dbReference type="NCBI Taxonomy" id="2966"/>
    <lineage>
        <taxon>Eukaryota</taxon>
        <taxon>Sar</taxon>
        <taxon>Alveolata</taxon>
        <taxon>Dinophyceae</taxon>
        <taxon>Noctilucales</taxon>
        <taxon>Noctilucaceae</taxon>
        <taxon>Noctiluca</taxon>
    </lineage>
</organism>
<feature type="region of interest" description="Disordered" evidence="1">
    <location>
        <begin position="97"/>
        <end position="143"/>
    </location>
</feature>